<feature type="region of interest" description="Disordered" evidence="1">
    <location>
        <begin position="122"/>
        <end position="145"/>
    </location>
</feature>
<reference evidence="2 3" key="1">
    <citation type="submission" date="2018-10" db="EMBL/GenBank/DDBJ databases">
        <title>A high-quality apple genome assembly.</title>
        <authorList>
            <person name="Hu J."/>
        </authorList>
    </citation>
    <scope>NUCLEOTIDE SEQUENCE [LARGE SCALE GENOMIC DNA]</scope>
    <source>
        <strain evidence="3">cv. HFTH1</strain>
        <tissue evidence="2">Young leaf</tissue>
    </source>
</reference>
<name>A0A498JIJ9_MALDO</name>
<organism evidence="2 3">
    <name type="scientific">Malus domestica</name>
    <name type="common">Apple</name>
    <name type="synonym">Pyrus malus</name>
    <dbReference type="NCBI Taxonomy" id="3750"/>
    <lineage>
        <taxon>Eukaryota</taxon>
        <taxon>Viridiplantae</taxon>
        <taxon>Streptophyta</taxon>
        <taxon>Embryophyta</taxon>
        <taxon>Tracheophyta</taxon>
        <taxon>Spermatophyta</taxon>
        <taxon>Magnoliopsida</taxon>
        <taxon>eudicotyledons</taxon>
        <taxon>Gunneridae</taxon>
        <taxon>Pentapetalae</taxon>
        <taxon>rosids</taxon>
        <taxon>fabids</taxon>
        <taxon>Rosales</taxon>
        <taxon>Rosaceae</taxon>
        <taxon>Amygdaloideae</taxon>
        <taxon>Maleae</taxon>
        <taxon>Malus</taxon>
    </lineage>
</organism>
<proteinExistence type="predicted"/>
<comment type="caution">
    <text evidence="2">The sequence shown here is derived from an EMBL/GenBank/DDBJ whole genome shotgun (WGS) entry which is preliminary data.</text>
</comment>
<evidence type="ECO:0000313" key="2">
    <source>
        <dbReference type="EMBL" id="RXH93512.1"/>
    </source>
</evidence>
<protein>
    <submittedName>
        <fullName evidence="2">Uncharacterized protein</fullName>
    </submittedName>
</protein>
<keyword evidence="3" id="KW-1185">Reference proteome</keyword>
<sequence length="145" mass="16160">MHRSLEQWEARHGARIQVGRLLKFFANFDHGGQNDELEVIGSGKEGRMQSCCRTKFTWLLLLGMMGRRHSDSYVENNVSDEKSYGVGVADLELLVGEEAGLLLLSSLSLADGENLGELESSLKVESTRRKTRQSHPTALSGELKR</sequence>
<dbReference type="AlphaFoldDB" id="A0A498JIJ9"/>
<accession>A0A498JIJ9</accession>
<evidence type="ECO:0000313" key="3">
    <source>
        <dbReference type="Proteomes" id="UP000290289"/>
    </source>
</evidence>
<evidence type="ECO:0000256" key="1">
    <source>
        <dbReference type="SAM" id="MobiDB-lite"/>
    </source>
</evidence>
<dbReference type="EMBL" id="RDQH01000333">
    <property type="protein sequence ID" value="RXH93512.1"/>
    <property type="molecule type" value="Genomic_DNA"/>
</dbReference>
<gene>
    <name evidence="2" type="ORF">DVH24_014088</name>
</gene>
<dbReference type="Proteomes" id="UP000290289">
    <property type="component" value="Chromosome 7"/>
</dbReference>